<reference evidence="6 7" key="1">
    <citation type="submission" date="2014-02" db="EMBL/GenBank/DDBJ databases">
        <title>Genome sequence of Brachybacterium phenoliresistens strain W13A50.</title>
        <authorList>
            <person name="Wang X."/>
        </authorList>
    </citation>
    <scope>NUCLEOTIDE SEQUENCE [LARGE SCALE GENOMIC DNA]</scope>
    <source>
        <strain evidence="6 7">W13A50</strain>
    </source>
</reference>
<dbReference type="CDD" id="cd03255">
    <property type="entry name" value="ABC_MJ0796_LolCDE_FtsE"/>
    <property type="match status" value="1"/>
</dbReference>
<dbReference type="STRING" id="396014.BF93_09750"/>
<dbReference type="Proteomes" id="UP000023067">
    <property type="component" value="Unassembled WGS sequence"/>
</dbReference>
<sequence length="228" mass="23848">MTPDTTAPGPVLRARGLRRRIAGRTLLDGVDLDLAPGEMLAVVGASGSGKSSLLHALGTLDPPDAGRVELDGEDLLALSEPAQARARLHRLGVVFQQFHLLSGLSLLDNVLLPGLAAGGRPRTAVVDRARTLLADAGVGQLAERRITEASGGQLQRVAICRALINAPRVLLADEPTGALDAEATRTVLALLSRVRDQGTAILMVTHDPAVAGRADRVQEMVDGRLRAA</sequence>
<dbReference type="SUPFAM" id="SSF52540">
    <property type="entry name" value="P-loop containing nucleoside triphosphate hydrolases"/>
    <property type="match status" value="1"/>
</dbReference>
<comment type="caution">
    <text evidence="6">The sequence shown here is derived from an EMBL/GenBank/DDBJ whole genome shotgun (WGS) entry which is preliminary data.</text>
</comment>
<dbReference type="PANTHER" id="PTHR24220">
    <property type="entry name" value="IMPORT ATP-BINDING PROTEIN"/>
    <property type="match status" value="1"/>
</dbReference>
<proteinExistence type="inferred from homology"/>
<evidence type="ECO:0000256" key="4">
    <source>
        <dbReference type="ARBA" id="ARBA00022840"/>
    </source>
</evidence>
<accession>Z9JPI2</accession>
<dbReference type="InterPro" id="IPR027417">
    <property type="entry name" value="P-loop_NTPase"/>
</dbReference>
<evidence type="ECO:0000256" key="3">
    <source>
        <dbReference type="ARBA" id="ARBA00022741"/>
    </source>
</evidence>
<evidence type="ECO:0000313" key="7">
    <source>
        <dbReference type="Proteomes" id="UP000023067"/>
    </source>
</evidence>
<keyword evidence="2" id="KW-0813">Transport</keyword>
<dbReference type="InterPro" id="IPR003439">
    <property type="entry name" value="ABC_transporter-like_ATP-bd"/>
</dbReference>
<dbReference type="GO" id="GO:0005524">
    <property type="term" value="F:ATP binding"/>
    <property type="evidence" value="ECO:0007669"/>
    <property type="project" value="UniProtKB-KW"/>
</dbReference>
<dbReference type="PROSITE" id="PS50893">
    <property type="entry name" value="ABC_TRANSPORTER_2"/>
    <property type="match status" value="1"/>
</dbReference>
<keyword evidence="3" id="KW-0547">Nucleotide-binding</keyword>
<dbReference type="eggNOG" id="COG1136">
    <property type="taxonomic scope" value="Bacteria"/>
</dbReference>
<comment type="similarity">
    <text evidence="1">Belongs to the ABC transporter superfamily.</text>
</comment>
<dbReference type="Pfam" id="PF00005">
    <property type="entry name" value="ABC_tran"/>
    <property type="match status" value="1"/>
</dbReference>
<organism evidence="6 7">
    <name type="scientific">Brachybacterium phenoliresistens</name>
    <dbReference type="NCBI Taxonomy" id="396014"/>
    <lineage>
        <taxon>Bacteria</taxon>
        <taxon>Bacillati</taxon>
        <taxon>Actinomycetota</taxon>
        <taxon>Actinomycetes</taxon>
        <taxon>Micrococcales</taxon>
        <taxon>Dermabacteraceae</taxon>
        <taxon>Brachybacterium</taxon>
    </lineage>
</organism>
<dbReference type="PATRIC" id="fig|396014.3.peg.3448"/>
<dbReference type="InterPro" id="IPR017911">
    <property type="entry name" value="MacB-like_ATP-bd"/>
</dbReference>
<evidence type="ECO:0000259" key="5">
    <source>
        <dbReference type="PROSITE" id="PS50893"/>
    </source>
</evidence>
<evidence type="ECO:0000313" key="6">
    <source>
        <dbReference type="EMBL" id="EWS79706.1"/>
    </source>
</evidence>
<dbReference type="Gene3D" id="3.40.50.300">
    <property type="entry name" value="P-loop containing nucleotide triphosphate hydrolases"/>
    <property type="match status" value="1"/>
</dbReference>
<dbReference type="SMART" id="SM00382">
    <property type="entry name" value="AAA"/>
    <property type="match status" value="1"/>
</dbReference>
<feature type="domain" description="ABC transporter" evidence="5">
    <location>
        <begin position="12"/>
        <end position="228"/>
    </location>
</feature>
<dbReference type="AlphaFoldDB" id="Z9JPI2"/>
<dbReference type="InterPro" id="IPR003593">
    <property type="entry name" value="AAA+_ATPase"/>
</dbReference>
<protein>
    <submittedName>
        <fullName evidence="6">ABC transporter ATP-binding protein</fullName>
    </submittedName>
</protein>
<dbReference type="EMBL" id="JDYK01000026">
    <property type="protein sequence ID" value="EWS79706.1"/>
    <property type="molecule type" value="Genomic_DNA"/>
</dbReference>
<dbReference type="HOGENOM" id="CLU_000604_1_22_11"/>
<dbReference type="PANTHER" id="PTHR24220:SF689">
    <property type="entry name" value="LIPOPROTEIN-RELEASING SYSTEM ATP-BINDING PROTEIN LOLD"/>
    <property type="match status" value="1"/>
</dbReference>
<keyword evidence="4 6" id="KW-0067">ATP-binding</keyword>
<dbReference type="OrthoDB" id="9802264at2"/>
<dbReference type="GO" id="GO:0005886">
    <property type="term" value="C:plasma membrane"/>
    <property type="evidence" value="ECO:0007669"/>
    <property type="project" value="TreeGrafter"/>
</dbReference>
<gene>
    <name evidence="6" type="ORF">BF93_09750</name>
</gene>
<evidence type="ECO:0000256" key="2">
    <source>
        <dbReference type="ARBA" id="ARBA00022448"/>
    </source>
</evidence>
<dbReference type="GO" id="GO:0016887">
    <property type="term" value="F:ATP hydrolysis activity"/>
    <property type="evidence" value="ECO:0007669"/>
    <property type="project" value="InterPro"/>
</dbReference>
<keyword evidence="7" id="KW-1185">Reference proteome</keyword>
<dbReference type="GO" id="GO:0022857">
    <property type="term" value="F:transmembrane transporter activity"/>
    <property type="evidence" value="ECO:0007669"/>
    <property type="project" value="TreeGrafter"/>
</dbReference>
<dbReference type="InterPro" id="IPR015854">
    <property type="entry name" value="ABC_transpr_LolD-like"/>
</dbReference>
<evidence type="ECO:0000256" key="1">
    <source>
        <dbReference type="ARBA" id="ARBA00005417"/>
    </source>
</evidence>
<dbReference type="RefSeq" id="WP_051487151.1">
    <property type="nucleotide sequence ID" value="NZ_BAAAOW010000001.1"/>
</dbReference>
<name>Z9JPI2_9MICO</name>